<reference evidence="1" key="1">
    <citation type="submission" date="2022-10" db="EMBL/GenBank/DDBJ databases">
        <title>Chitinophaga sp. nov., isolated from soil.</title>
        <authorList>
            <person name="Jeon C.O."/>
        </authorList>
    </citation>
    <scope>NUCLEOTIDE SEQUENCE</scope>
    <source>
        <strain evidence="1">R8</strain>
    </source>
</reference>
<evidence type="ECO:0008006" key="3">
    <source>
        <dbReference type="Google" id="ProtNLM"/>
    </source>
</evidence>
<sequence>MLHWIKSILGANPSPKYNWVTANSLFQFVSDHIDLSGKLDEKALVLPDEEPLADTDLRYAAGLKDALATSTEDNMIIEEKVAAVVRLVQKVAARGDLTAGNQLFEFLVANGDLMNYIDPVLEQIVDLNIEIEPHLYPFAKRLTFECAHRNGVKFGMALLGLCRRDEVLPMLRMLGLHDEFTIYSTIAIIYLSPDPETDLWNLARQVQGWGRVQVVDRLAALVKDEVVKDWLIREGYKNSIMYEYLAYTCAVHGGLHERLEVFTIDRQLFAAAGDLIEAMIMGGPAEDIDAYEHAASTVEHYVRHASTWAADVHDFYILHAVGNYIALESRDWNLLRRNGWSQDLRSNILIDIMGIIQQPGWHSRVIRGLQSEDTLEYYQAKEAAKILRINTEDIFWHRLRLEPTNSNYWHDVLDHANGAHIDDAIRFAMEMLLRRPSGNEGIQVQAGLSLDFLVSALAKHPGKGEALLLAALQSGQLRNRSMAVRTLSVWEQDEWTPALREALLRLGATESYEGLRSDIRKVLGGEILDEED</sequence>
<evidence type="ECO:0000313" key="1">
    <source>
        <dbReference type="EMBL" id="UYQ93969.1"/>
    </source>
</evidence>
<dbReference type="RefSeq" id="WP_264281939.1">
    <property type="nucleotide sequence ID" value="NZ_CP107006.1"/>
</dbReference>
<dbReference type="Proteomes" id="UP001162741">
    <property type="component" value="Chromosome"/>
</dbReference>
<evidence type="ECO:0000313" key="2">
    <source>
        <dbReference type="Proteomes" id="UP001162741"/>
    </source>
</evidence>
<gene>
    <name evidence="1" type="ORF">MKQ68_02525</name>
</gene>
<name>A0ABY6J737_9BACT</name>
<organism evidence="1 2">
    <name type="scientific">Chitinophaga horti</name>
    <dbReference type="NCBI Taxonomy" id="2920382"/>
    <lineage>
        <taxon>Bacteria</taxon>
        <taxon>Pseudomonadati</taxon>
        <taxon>Bacteroidota</taxon>
        <taxon>Chitinophagia</taxon>
        <taxon>Chitinophagales</taxon>
        <taxon>Chitinophagaceae</taxon>
        <taxon>Chitinophaga</taxon>
    </lineage>
</organism>
<proteinExistence type="predicted"/>
<protein>
    <recommendedName>
        <fullName evidence="3">Limonene hydroxylase</fullName>
    </recommendedName>
</protein>
<keyword evidence="2" id="KW-1185">Reference proteome</keyword>
<dbReference type="EMBL" id="CP107006">
    <property type="protein sequence ID" value="UYQ93969.1"/>
    <property type="molecule type" value="Genomic_DNA"/>
</dbReference>
<accession>A0ABY6J737</accession>